<evidence type="ECO:0000313" key="2">
    <source>
        <dbReference type="EMBL" id="ETD04900.1"/>
    </source>
</evidence>
<evidence type="ECO:0000313" key="3">
    <source>
        <dbReference type="Proteomes" id="UP000018692"/>
    </source>
</evidence>
<evidence type="ECO:0000256" key="1">
    <source>
        <dbReference type="SAM" id="Phobius"/>
    </source>
</evidence>
<feature type="transmembrane region" description="Helical" evidence="1">
    <location>
        <begin position="72"/>
        <end position="93"/>
    </location>
</feature>
<proteinExistence type="predicted"/>
<sequence>METKTYNNASGNAKVNLNSTDYSININTTQDENDKFEELFSAIKSIQHSEGLLSSASELKENVRIKTFKDKYFAFMSNAVNYMTVLTPFITFLPSLMG</sequence>
<protein>
    <submittedName>
        <fullName evidence="2">Uncharacterized protein</fullName>
    </submittedName>
</protein>
<keyword evidence="1" id="KW-0812">Transmembrane</keyword>
<organism evidence="2 3">
    <name type="scientific">Lactococcus garvieae TRF1</name>
    <dbReference type="NCBI Taxonomy" id="1380772"/>
    <lineage>
        <taxon>Bacteria</taxon>
        <taxon>Bacillati</taxon>
        <taxon>Bacillota</taxon>
        <taxon>Bacilli</taxon>
        <taxon>Lactobacillales</taxon>
        <taxon>Streptococcaceae</taxon>
        <taxon>Lactococcus</taxon>
    </lineage>
</organism>
<accession>V8AQJ2</accession>
<comment type="caution">
    <text evidence="2">The sequence shown here is derived from an EMBL/GenBank/DDBJ whole genome shotgun (WGS) entry which is preliminary data.</text>
</comment>
<dbReference type="AlphaFoldDB" id="V8AQJ2"/>
<gene>
    <name evidence="2" type="ORF">N568_0105210</name>
</gene>
<name>V8AQJ2_9LACT</name>
<reference evidence="2 3" key="1">
    <citation type="submission" date="2013-07" db="EMBL/GenBank/DDBJ databases">
        <title>Isolation of Lactococcus garvieae strain TRF1 from the fecal material of a timber rattlesnake.</title>
        <authorList>
            <person name="McLaughlin R.W."/>
            <person name="Cochran P.A."/>
            <person name="Dowd S.E."/>
        </authorList>
    </citation>
    <scope>NUCLEOTIDE SEQUENCE [LARGE SCALE GENOMIC DNA]</scope>
    <source>
        <strain evidence="2 3">TRF1</strain>
    </source>
</reference>
<keyword evidence="1" id="KW-1133">Transmembrane helix</keyword>
<dbReference type="EMBL" id="AVFE01000015">
    <property type="protein sequence ID" value="ETD04900.1"/>
    <property type="molecule type" value="Genomic_DNA"/>
</dbReference>
<dbReference type="Proteomes" id="UP000018692">
    <property type="component" value="Unassembled WGS sequence"/>
</dbReference>
<keyword evidence="1" id="KW-0472">Membrane</keyword>